<dbReference type="AlphaFoldDB" id="A0A2M3ZSX1"/>
<protein>
    <submittedName>
        <fullName evidence="2">Putative secreted peptide</fullName>
    </submittedName>
</protein>
<feature type="transmembrane region" description="Helical" evidence="1">
    <location>
        <begin position="6"/>
        <end position="27"/>
    </location>
</feature>
<accession>A0A2M3ZSX1</accession>
<proteinExistence type="predicted"/>
<keyword evidence="1" id="KW-0472">Membrane</keyword>
<evidence type="ECO:0000313" key="2">
    <source>
        <dbReference type="EMBL" id="MBW31468.1"/>
    </source>
</evidence>
<reference evidence="2" key="1">
    <citation type="submission" date="2018-01" db="EMBL/GenBank/DDBJ databases">
        <title>An insight into the sialome of Amazonian anophelines.</title>
        <authorList>
            <person name="Ribeiro J.M."/>
            <person name="Scarpassa V."/>
            <person name="Calvo E."/>
        </authorList>
    </citation>
    <scope>NUCLEOTIDE SEQUENCE</scope>
    <source>
        <tissue evidence="2">Salivary glands</tissue>
    </source>
</reference>
<keyword evidence="1" id="KW-1133">Transmembrane helix</keyword>
<dbReference type="EMBL" id="GGFM01010717">
    <property type="protein sequence ID" value="MBW31468.1"/>
    <property type="molecule type" value="Transcribed_RNA"/>
</dbReference>
<keyword evidence="1" id="KW-0812">Transmembrane</keyword>
<organism evidence="2">
    <name type="scientific">Anopheles braziliensis</name>
    <dbReference type="NCBI Taxonomy" id="58242"/>
    <lineage>
        <taxon>Eukaryota</taxon>
        <taxon>Metazoa</taxon>
        <taxon>Ecdysozoa</taxon>
        <taxon>Arthropoda</taxon>
        <taxon>Hexapoda</taxon>
        <taxon>Insecta</taxon>
        <taxon>Pterygota</taxon>
        <taxon>Neoptera</taxon>
        <taxon>Endopterygota</taxon>
        <taxon>Diptera</taxon>
        <taxon>Nematocera</taxon>
        <taxon>Culicoidea</taxon>
        <taxon>Culicidae</taxon>
        <taxon>Anophelinae</taxon>
        <taxon>Anopheles</taxon>
    </lineage>
</organism>
<evidence type="ECO:0000256" key="1">
    <source>
        <dbReference type="SAM" id="Phobius"/>
    </source>
</evidence>
<name>A0A2M3ZSX1_9DIPT</name>
<sequence>MLDIFVLEIVHVAPGVVIFGILLFALFSFSNGYQIAHVLDHELTFAERTCRYYATPFPFKMLDLQTLFSAFPNG</sequence>